<dbReference type="AlphaFoldDB" id="S4PTK4"/>
<keyword evidence="1" id="KW-1133">Transmembrane helix</keyword>
<feature type="transmembrane region" description="Helical" evidence="1">
    <location>
        <begin position="116"/>
        <end position="135"/>
    </location>
</feature>
<organism evidence="2">
    <name type="scientific">Pararge aegeria</name>
    <name type="common">speckled wood butterfly</name>
    <dbReference type="NCBI Taxonomy" id="116150"/>
    <lineage>
        <taxon>Eukaryota</taxon>
        <taxon>Metazoa</taxon>
        <taxon>Ecdysozoa</taxon>
        <taxon>Arthropoda</taxon>
        <taxon>Hexapoda</taxon>
        <taxon>Insecta</taxon>
        <taxon>Pterygota</taxon>
        <taxon>Neoptera</taxon>
        <taxon>Endopterygota</taxon>
        <taxon>Lepidoptera</taxon>
        <taxon>Glossata</taxon>
        <taxon>Ditrysia</taxon>
        <taxon>Papilionoidea</taxon>
        <taxon>Nymphalidae</taxon>
        <taxon>Satyrinae</taxon>
        <taxon>Satyrini</taxon>
        <taxon>Parargina</taxon>
        <taxon>Pararge</taxon>
    </lineage>
</organism>
<proteinExistence type="predicted"/>
<evidence type="ECO:0000313" key="2">
    <source>
        <dbReference type="EMBL" id="JAA80677.1"/>
    </source>
</evidence>
<evidence type="ECO:0000256" key="1">
    <source>
        <dbReference type="SAM" id="Phobius"/>
    </source>
</evidence>
<accession>S4PTK4</accession>
<reference evidence="2" key="2">
    <citation type="submission" date="2013-05" db="EMBL/GenBank/DDBJ databases">
        <authorList>
            <person name="Carter J.-M."/>
            <person name="Baker S.C."/>
            <person name="Pink R."/>
            <person name="Carter D.R.F."/>
            <person name="Collins A."/>
            <person name="Tomlin J."/>
            <person name="Gibbs M."/>
            <person name="Breuker C.J."/>
        </authorList>
    </citation>
    <scope>NUCLEOTIDE SEQUENCE</scope>
    <source>
        <tissue evidence="2">Ovary</tissue>
    </source>
</reference>
<dbReference type="EMBL" id="GAIX01011883">
    <property type="protein sequence ID" value="JAA80677.1"/>
    <property type="molecule type" value="Transcribed_RNA"/>
</dbReference>
<name>S4PTK4_9NEOP</name>
<protein>
    <submittedName>
        <fullName evidence="2">Uncharacterized protein</fullName>
    </submittedName>
</protein>
<keyword evidence="1" id="KW-0812">Transmembrane</keyword>
<reference evidence="2" key="1">
    <citation type="journal article" date="2013" name="BMC Genomics">
        <title>Unscrambling butterfly oogenesis.</title>
        <authorList>
            <person name="Carter J.M."/>
            <person name="Baker S.C."/>
            <person name="Pink R."/>
            <person name="Carter D.R."/>
            <person name="Collins A."/>
            <person name="Tomlin J."/>
            <person name="Gibbs M."/>
            <person name="Breuker C.J."/>
        </authorList>
    </citation>
    <scope>NUCLEOTIDE SEQUENCE</scope>
    <source>
        <tissue evidence="2">Ovary</tissue>
    </source>
</reference>
<sequence>MFLFKLGAGTRIGRISEPNAFKVLLPKIGMRIGFNTLENLGKSGIGGKTGNNGKNGNFGIKGKGGINGNRGNLGIFGNLSVRGTLGNLRNFGNFGNFRNLGNFGNLRKRRALVKRGFFFVFIAEGFLDILGVNTGGITAGSLGNPDFIFIVTGEWCEVFLIIRGLEVRLRSPEISPKLRPYETCT</sequence>
<keyword evidence="1" id="KW-0472">Membrane</keyword>